<evidence type="ECO:0000256" key="1">
    <source>
        <dbReference type="ARBA" id="ARBA00022679"/>
    </source>
</evidence>
<dbReference type="EMBL" id="KY710702">
    <property type="protein sequence ID" value="AXY99583.1"/>
    <property type="molecule type" value="Genomic_DNA"/>
</dbReference>
<proteinExistence type="predicted"/>
<dbReference type="InterPro" id="IPR001296">
    <property type="entry name" value="Glyco_trans_1"/>
</dbReference>
<organism evidence="3">
    <name type="scientific">Proteus vulgaris</name>
    <dbReference type="NCBI Taxonomy" id="585"/>
    <lineage>
        <taxon>Bacteria</taxon>
        <taxon>Pseudomonadati</taxon>
        <taxon>Pseudomonadota</taxon>
        <taxon>Gammaproteobacteria</taxon>
        <taxon>Enterobacterales</taxon>
        <taxon>Morganellaceae</taxon>
        <taxon>Proteus</taxon>
    </lineage>
</organism>
<dbReference type="GO" id="GO:0016757">
    <property type="term" value="F:glycosyltransferase activity"/>
    <property type="evidence" value="ECO:0007669"/>
    <property type="project" value="InterPro"/>
</dbReference>
<dbReference type="GO" id="GO:0009103">
    <property type="term" value="P:lipopolysaccharide biosynthetic process"/>
    <property type="evidence" value="ECO:0007669"/>
    <property type="project" value="TreeGrafter"/>
</dbReference>
<feature type="domain" description="Glycosyl transferase family 1" evidence="2">
    <location>
        <begin position="203"/>
        <end position="363"/>
    </location>
</feature>
<dbReference type="PANTHER" id="PTHR46401">
    <property type="entry name" value="GLYCOSYLTRANSFERASE WBBK-RELATED"/>
    <property type="match status" value="1"/>
</dbReference>
<accession>A0A385JMN4</accession>
<dbReference type="CDD" id="cd03801">
    <property type="entry name" value="GT4_PimA-like"/>
    <property type="match status" value="1"/>
</dbReference>
<dbReference type="AlphaFoldDB" id="A0A385JMN4"/>
<name>A0A385JMN4_PROVU</name>
<dbReference type="SUPFAM" id="SSF53756">
    <property type="entry name" value="UDP-Glycosyltransferase/glycogen phosphorylase"/>
    <property type="match status" value="1"/>
</dbReference>
<sequence length="384" mass="43339">MKKILFVFHDSKPKSGATASMLDIINNLLKKSDLQIFALIPNTKDGLYELLTNKNICVFEATLYGGRHPVPKGIKEFVKYKIRGVLKITTTYLSVLKISKKINQLDKKIDLVYSNTSDTYAGYFLSSLLKVKHVWHVREFGIEDQNCVHTLGDNQYYNWLSASEKIIVISKALKYKLSKYISNDKLMLVYDDVQLADCILKNNKSLGKPLKILSVGTISEGKGQKFVIDAIENLNKKGIECSLSIVGNINSEYAKNLFDYVEKNSINNISFLGFREDIEKVRLDYDIGIISSKAEAFGRVTIEGMATGLIMVASNTGANPELISDRVTGFLYKHNDLNSLLSVISYIYENRKDMQTIRENAIKFANKFDSGIASKKIYNLMKNL</sequence>
<evidence type="ECO:0000313" key="3">
    <source>
        <dbReference type="EMBL" id="AXY99583.1"/>
    </source>
</evidence>
<dbReference type="RefSeq" id="WP_349481899.1">
    <property type="nucleotide sequence ID" value="NZ_JBEEUZ010000008.1"/>
</dbReference>
<dbReference type="Pfam" id="PF00534">
    <property type="entry name" value="Glycos_transf_1"/>
    <property type="match status" value="1"/>
</dbReference>
<protein>
    <submittedName>
        <fullName evidence="3">Gt1</fullName>
    </submittedName>
</protein>
<reference evidence="3" key="1">
    <citation type="journal article" date="2017" name="PLoS ONE">
        <title>Genetic diversity of the O antigens of Proteus species and the development of a suspension array for molecular serotyping.</title>
        <authorList>
            <person name="Yu X."/>
            <person name="Torzewska A."/>
            <person name="Zhang X."/>
            <person name="Yin Z."/>
            <person name="Drzewiecka D."/>
            <person name="Cao H."/>
            <person name="Liu B."/>
            <person name="Knirel Y.A."/>
            <person name="Rozalski A."/>
            <person name="Wang L."/>
        </authorList>
    </citation>
    <scope>NUCLEOTIDE SEQUENCE</scope>
    <source>
        <strain evidence="3">PrK 48/57</strain>
    </source>
</reference>
<keyword evidence="1" id="KW-0808">Transferase</keyword>
<dbReference type="Gene3D" id="3.40.50.2000">
    <property type="entry name" value="Glycogen Phosphorylase B"/>
    <property type="match status" value="2"/>
</dbReference>
<evidence type="ECO:0000259" key="2">
    <source>
        <dbReference type="Pfam" id="PF00534"/>
    </source>
</evidence>
<dbReference type="PANTHER" id="PTHR46401:SF2">
    <property type="entry name" value="GLYCOSYLTRANSFERASE WBBK-RELATED"/>
    <property type="match status" value="1"/>
</dbReference>